<keyword evidence="2" id="KW-1133">Transmembrane helix</keyword>
<keyword evidence="2" id="KW-0812">Transmembrane</keyword>
<accession>A0A2S2PHF8</accession>
<dbReference type="AlphaFoldDB" id="A0A2S2PHF8"/>
<feature type="region of interest" description="Disordered" evidence="1">
    <location>
        <begin position="1"/>
        <end position="23"/>
    </location>
</feature>
<dbReference type="EMBL" id="GGMR01016215">
    <property type="protein sequence ID" value="MBY28834.1"/>
    <property type="molecule type" value="Transcribed_RNA"/>
</dbReference>
<keyword evidence="2" id="KW-0472">Membrane</keyword>
<gene>
    <name evidence="3" type="ORF">g.151402</name>
</gene>
<name>A0A2S2PHF8_SCHGA</name>
<protein>
    <submittedName>
        <fullName evidence="3">Uncharacterized protein</fullName>
    </submittedName>
</protein>
<evidence type="ECO:0000313" key="3">
    <source>
        <dbReference type="EMBL" id="MBY28834.1"/>
    </source>
</evidence>
<evidence type="ECO:0000256" key="1">
    <source>
        <dbReference type="SAM" id="MobiDB-lite"/>
    </source>
</evidence>
<reference evidence="3" key="1">
    <citation type="submission" date="2018-04" db="EMBL/GenBank/DDBJ databases">
        <title>Transcriptome of Schizaphis graminum biotype I.</title>
        <authorList>
            <person name="Scully E.D."/>
            <person name="Geib S.M."/>
            <person name="Palmer N.A."/>
            <person name="Koch K."/>
            <person name="Bradshaw J."/>
            <person name="Heng-Moss T."/>
            <person name="Sarath G."/>
        </authorList>
    </citation>
    <scope>NUCLEOTIDE SEQUENCE</scope>
</reference>
<sequence length="101" mass="11701">METPESLTTFNEPSVEKISEEENVSQDDVNLKEELKDASSCSGFEKDEWYIKYSTIVNILLVTLLFVTFSMIVAMTVYLLRVLFLVIIRHLYTTQSLKKEL</sequence>
<proteinExistence type="predicted"/>
<feature type="transmembrane region" description="Helical" evidence="2">
    <location>
        <begin position="59"/>
        <end position="88"/>
    </location>
</feature>
<organism evidence="3">
    <name type="scientific">Schizaphis graminum</name>
    <name type="common">Green bug aphid</name>
    <dbReference type="NCBI Taxonomy" id="13262"/>
    <lineage>
        <taxon>Eukaryota</taxon>
        <taxon>Metazoa</taxon>
        <taxon>Ecdysozoa</taxon>
        <taxon>Arthropoda</taxon>
        <taxon>Hexapoda</taxon>
        <taxon>Insecta</taxon>
        <taxon>Pterygota</taxon>
        <taxon>Neoptera</taxon>
        <taxon>Paraneoptera</taxon>
        <taxon>Hemiptera</taxon>
        <taxon>Sternorrhyncha</taxon>
        <taxon>Aphidomorpha</taxon>
        <taxon>Aphidoidea</taxon>
        <taxon>Aphididae</taxon>
        <taxon>Aphidini</taxon>
        <taxon>Schizaphis</taxon>
    </lineage>
</organism>
<feature type="compositionally biased region" description="Polar residues" evidence="1">
    <location>
        <begin position="1"/>
        <end position="12"/>
    </location>
</feature>
<evidence type="ECO:0000256" key="2">
    <source>
        <dbReference type="SAM" id="Phobius"/>
    </source>
</evidence>